<protein>
    <submittedName>
        <fullName evidence="2">Unnamed protein product</fullName>
    </submittedName>
</protein>
<accession>A0A9W6XZ59</accession>
<proteinExistence type="predicted"/>
<dbReference type="EMBL" id="BSXT01002463">
    <property type="protein sequence ID" value="GMF49042.1"/>
    <property type="molecule type" value="Genomic_DNA"/>
</dbReference>
<keyword evidence="3" id="KW-1185">Reference proteome</keyword>
<name>A0A9W6XZ59_9STRA</name>
<comment type="caution">
    <text evidence="2">The sequence shown here is derived from an EMBL/GenBank/DDBJ whole genome shotgun (WGS) entry which is preliminary data.</text>
</comment>
<sequence>MLKHPGALDRGGNMTHQSSVRKSGPTSPNCFATSIDPGLMHLKPWHAQDQVIFVHLKDNEPFCTVKVLELDRQIHQDTWYLHQGSIGESH</sequence>
<evidence type="ECO:0000313" key="2">
    <source>
        <dbReference type="EMBL" id="GMF49042.1"/>
    </source>
</evidence>
<organism evidence="2 3">
    <name type="scientific">Phytophthora fragariaefolia</name>
    <dbReference type="NCBI Taxonomy" id="1490495"/>
    <lineage>
        <taxon>Eukaryota</taxon>
        <taxon>Sar</taxon>
        <taxon>Stramenopiles</taxon>
        <taxon>Oomycota</taxon>
        <taxon>Peronosporomycetes</taxon>
        <taxon>Peronosporales</taxon>
        <taxon>Peronosporaceae</taxon>
        <taxon>Phytophthora</taxon>
    </lineage>
</organism>
<evidence type="ECO:0000256" key="1">
    <source>
        <dbReference type="SAM" id="MobiDB-lite"/>
    </source>
</evidence>
<gene>
    <name evidence="2" type="ORF">Pfra01_001921300</name>
</gene>
<feature type="compositionally biased region" description="Polar residues" evidence="1">
    <location>
        <begin position="14"/>
        <end position="29"/>
    </location>
</feature>
<feature type="region of interest" description="Disordered" evidence="1">
    <location>
        <begin position="1"/>
        <end position="29"/>
    </location>
</feature>
<evidence type="ECO:0000313" key="3">
    <source>
        <dbReference type="Proteomes" id="UP001165121"/>
    </source>
</evidence>
<reference evidence="2" key="1">
    <citation type="submission" date="2023-04" db="EMBL/GenBank/DDBJ databases">
        <title>Phytophthora fragariaefolia NBRC 109709.</title>
        <authorList>
            <person name="Ichikawa N."/>
            <person name="Sato H."/>
            <person name="Tonouchi N."/>
        </authorList>
    </citation>
    <scope>NUCLEOTIDE SEQUENCE</scope>
    <source>
        <strain evidence="2">NBRC 109709</strain>
    </source>
</reference>
<dbReference type="Proteomes" id="UP001165121">
    <property type="component" value="Unassembled WGS sequence"/>
</dbReference>
<dbReference type="AlphaFoldDB" id="A0A9W6XZ59"/>